<reference evidence="2" key="1">
    <citation type="submission" date="2023-06" db="EMBL/GenBank/DDBJ databases">
        <authorList>
            <person name="Delattre M."/>
        </authorList>
    </citation>
    <scope>NUCLEOTIDE SEQUENCE</scope>
    <source>
        <strain evidence="2">AF72</strain>
    </source>
</reference>
<dbReference type="InterPro" id="IPR003961">
    <property type="entry name" value="FN3_dom"/>
</dbReference>
<name>A0AA36CRN8_9BILA</name>
<dbReference type="Pfam" id="PF00041">
    <property type="entry name" value="fn3"/>
    <property type="match status" value="1"/>
</dbReference>
<dbReference type="SUPFAM" id="SSF49265">
    <property type="entry name" value="Fibronectin type III"/>
    <property type="match status" value="1"/>
</dbReference>
<gene>
    <name evidence="2" type="ORF">MSPICULIGERA_LOCUS12410</name>
</gene>
<evidence type="ECO:0000259" key="1">
    <source>
        <dbReference type="PROSITE" id="PS50853"/>
    </source>
</evidence>
<proteinExistence type="predicted"/>
<comment type="caution">
    <text evidence="2">The sequence shown here is derived from an EMBL/GenBank/DDBJ whole genome shotgun (WGS) entry which is preliminary data.</text>
</comment>
<evidence type="ECO:0000313" key="2">
    <source>
        <dbReference type="EMBL" id="CAJ0574069.1"/>
    </source>
</evidence>
<protein>
    <recommendedName>
        <fullName evidence="1">Fibronectin type-III domain-containing protein</fullName>
    </recommendedName>
</protein>
<organism evidence="2 3">
    <name type="scientific">Mesorhabditis spiculigera</name>
    <dbReference type="NCBI Taxonomy" id="96644"/>
    <lineage>
        <taxon>Eukaryota</taxon>
        <taxon>Metazoa</taxon>
        <taxon>Ecdysozoa</taxon>
        <taxon>Nematoda</taxon>
        <taxon>Chromadorea</taxon>
        <taxon>Rhabditida</taxon>
        <taxon>Rhabditina</taxon>
        <taxon>Rhabditomorpha</taxon>
        <taxon>Rhabditoidea</taxon>
        <taxon>Rhabditidae</taxon>
        <taxon>Mesorhabditinae</taxon>
        <taxon>Mesorhabditis</taxon>
    </lineage>
</organism>
<dbReference type="InterPro" id="IPR036116">
    <property type="entry name" value="FN3_sf"/>
</dbReference>
<sequence>MAFLQIHTGHFAIALQCKDLRGQLRELYIVGVKVNWEDPNPERAEENRLDGNGRHYIVQYGLYQSERHEKIRANTRHMKLVNLLPGREYEVAVKVIDGNGRESPWSIRDIILTPKGAQF</sequence>
<dbReference type="EMBL" id="CATQJA010002626">
    <property type="protein sequence ID" value="CAJ0574069.1"/>
    <property type="molecule type" value="Genomic_DNA"/>
</dbReference>
<dbReference type="Proteomes" id="UP001177023">
    <property type="component" value="Unassembled WGS sequence"/>
</dbReference>
<accession>A0AA36CRN8</accession>
<feature type="non-terminal residue" evidence="2">
    <location>
        <position position="1"/>
    </location>
</feature>
<evidence type="ECO:0000313" key="3">
    <source>
        <dbReference type="Proteomes" id="UP001177023"/>
    </source>
</evidence>
<feature type="domain" description="Fibronectin type-III" evidence="1">
    <location>
        <begin position="16"/>
        <end position="116"/>
    </location>
</feature>
<keyword evidence="3" id="KW-1185">Reference proteome</keyword>
<dbReference type="InterPro" id="IPR013783">
    <property type="entry name" value="Ig-like_fold"/>
</dbReference>
<dbReference type="AlphaFoldDB" id="A0AA36CRN8"/>
<dbReference type="Gene3D" id="2.60.40.10">
    <property type="entry name" value="Immunoglobulins"/>
    <property type="match status" value="1"/>
</dbReference>
<dbReference type="CDD" id="cd00063">
    <property type="entry name" value="FN3"/>
    <property type="match status" value="1"/>
</dbReference>
<dbReference type="PROSITE" id="PS50853">
    <property type="entry name" value="FN3"/>
    <property type="match status" value="1"/>
</dbReference>